<dbReference type="KEGG" id="tva:4750514"/>
<dbReference type="EMBL" id="DS113946">
    <property type="protein sequence ID" value="EAX92800.1"/>
    <property type="molecule type" value="Genomic_DNA"/>
</dbReference>
<dbReference type="Proteomes" id="UP000001542">
    <property type="component" value="Unassembled WGS sequence"/>
</dbReference>
<gene>
    <name evidence="1" type="ORF">TVAG_011520</name>
</gene>
<organism evidence="1 2">
    <name type="scientific">Trichomonas vaginalis (strain ATCC PRA-98 / G3)</name>
    <dbReference type="NCBI Taxonomy" id="412133"/>
    <lineage>
        <taxon>Eukaryota</taxon>
        <taxon>Metamonada</taxon>
        <taxon>Parabasalia</taxon>
        <taxon>Trichomonadida</taxon>
        <taxon>Trichomonadidae</taxon>
        <taxon>Trichomonas</taxon>
    </lineage>
</organism>
<keyword evidence="2" id="KW-1185">Reference proteome</keyword>
<protein>
    <submittedName>
        <fullName evidence="1">Uncharacterized protein</fullName>
    </submittedName>
</protein>
<dbReference type="VEuPathDB" id="TrichDB:TVAGG3_0901580"/>
<evidence type="ECO:0000313" key="2">
    <source>
        <dbReference type="Proteomes" id="UP000001542"/>
    </source>
</evidence>
<reference evidence="1" key="2">
    <citation type="journal article" date="2007" name="Science">
        <title>Draft genome sequence of the sexually transmitted pathogen Trichomonas vaginalis.</title>
        <authorList>
            <person name="Carlton J.M."/>
            <person name="Hirt R.P."/>
            <person name="Silva J.C."/>
            <person name="Delcher A.L."/>
            <person name="Schatz M."/>
            <person name="Zhao Q."/>
            <person name="Wortman J.R."/>
            <person name="Bidwell S.L."/>
            <person name="Alsmark U.C.M."/>
            <person name="Besteiro S."/>
            <person name="Sicheritz-Ponten T."/>
            <person name="Noel C.J."/>
            <person name="Dacks J.B."/>
            <person name="Foster P.G."/>
            <person name="Simillion C."/>
            <person name="Van de Peer Y."/>
            <person name="Miranda-Saavedra D."/>
            <person name="Barton G.J."/>
            <person name="Westrop G.D."/>
            <person name="Mueller S."/>
            <person name="Dessi D."/>
            <person name="Fiori P.L."/>
            <person name="Ren Q."/>
            <person name="Paulsen I."/>
            <person name="Zhang H."/>
            <person name="Bastida-Corcuera F.D."/>
            <person name="Simoes-Barbosa A."/>
            <person name="Brown M.T."/>
            <person name="Hayes R.D."/>
            <person name="Mukherjee M."/>
            <person name="Okumura C.Y."/>
            <person name="Schneider R."/>
            <person name="Smith A.J."/>
            <person name="Vanacova S."/>
            <person name="Villalvazo M."/>
            <person name="Haas B.J."/>
            <person name="Pertea M."/>
            <person name="Feldblyum T.V."/>
            <person name="Utterback T.R."/>
            <person name="Shu C.L."/>
            <person name="Osoegawa K."/>
            <person name="de Jong P.J."/>
            <person name="Hrdy I."/>
            <person name="Horvathova L."/>
            <person name="Zubacova Z."/>
            <person name="Dolezal P."/>
            <person name="Malik S.B."/>
            <person name="Logsdon J.M. Jr."/>
            <person name="Henze K."/>
            <person name="Gupta A."/>
            <person name="Wang C.C."/>
            <person name="Dunne R.L."/>
            <person name="Upcroft J.A."/>
            <person name="Upcroft P."/>
            <person name="White O."/>
            <person name="Salzberg S.L."/>
            <person name="Tang P."/>
            <person name="Chiu C.-H."/>
            <person name="Lee Y.-S."/>
            <person name="Embley T.M."/>
            <person name="Coombs G.H."/>
            <person name="Mottram J.C."/>
            <person name="Tachezy J."/>
            <person name="Fraser-Liggett C.M."/>
            <person name="Johnson P.J."/>
        </authorList>
    </citation>
    <scope>NUCLEOTIDE SEQUENCE [LARGE SCALE GENOMIC DNA]</scope>
    <source>
        <strain evidence="1">G3</strain>
    </source>
</reference>
<reference evidence="1" key="1">
    <citation type="submission" date="2006-10" db="EMBL/GenBank/DDBJ databases">
        <authorList>
            <person name="Amadeo P."/>
            <person name="Zhao Q."/>
            <person name="Wortman J."/>
            <person name="Fraser-Liggett C."/>
            <person name="Carlton J."/>
        </authorList>
    </citation>
    <scope>NUCLEOTIDE SEQUENCE</scope>
    <source>
        <strain evidence="1">G3</strain>
    </source>
</reference>
<accession>A2FQM5</accession>
<name>A2FQM5_TRIV3</name>
<dbReference type="AlphaFoldDB" id="A2FQM5"/>
<dbReference type="VEuPathDB" id="TrichDB:TVAG_011520"/>
<proteinExistence type="predicted"/>
<sequence length="159" mass="18702">METQPQSTPPTPLSILNEHLSIKNEIPKSIGEIQQKQKQFEDIQQNSIIPAIISLNTDAQNQLQKELKETKQQVLRCFDDFRSEMNGHFASLHSGYKSLQTSFEEFKDQMLDFKEQMLDFKEEVLQDHKLFFEEFGQLQNFCDTQREYNEKLVKCNPVI</sequence>
<dbReference type="SMR" id="A2FQM5"/>
<dbReference type="RefSeq" id="XP_001305730.1">
    <property type="nucleotide sequence ID" value="XM_001305729.1"/>
</dbReference>
<evidence type="ECO:0000313" key="1">
    <source>
        <dbReference type="EMBL" id="EAX92800.1"/>
    </source>
</evidence>
<dbReference type="InParanoid" id="A2FQM5"/>